<accession>B4LBG3</accession>
<dbReference type="HOGENOM" id="CLU_066078_0_0_1"/>
<dbReference type="GO" id="GO:0005576">
    <property type="term" value="C:extracellular region"/>
    <property type="evidence" value="ECO:0007669"/>
    <property type="project" value="InterPro"/>
</dbReference>
<protein>
    <recommendedName>
        <fullName evidence="2">Chitin-binding type-2 domain-containing protein</fullName>
    </recommendedName>
</protein>
<dbReference type="KEGG" id="dvi:6623940"/>
<gene>
    <name evidence="3" type="primary">Dvir\GJ13422</name>
    <name evidence="3" type="ORF">Dvir_GJ13422</name>
</gene>
<dbReference type="InParanoid" id="B4LBG3"/>
<dbReference type="EMBL" id="CH940647">
    <property type="protein sequence ID" value="EDW69751.1"/>
    <property type="molecule type" value="Genomic_DNA"/>
</dbReference>
<dbReference type="SUPFAM" id="SSF57184">
    <property type="entry name" value="Growth factor receptor domain"/>
    <property type="match status" value="1"/>
</dbReference>
<name>B4LBG3_DROVI</name>
<evidence type="ECO:0000313" key="4">
    <source>
        <dbReference type="Proteomes" id="UP000008792"/>
    </source>
</evidence>
<reference evidence="3 4" key="1">
    <citation type="journal article" date="2007" name="Nature">
        <title>Evolution of genes and genomes on the Drosophila phylogeny.</title>
        <authorList>
            <consortium name="Drosophila 12 Genomes Consortium"/>
            <person name="Clark A.G."/>
            <person name="Eisen M.B."/>
            <person name="Smith D.R."/>
            <person name="Bergman C.M."/>
            <person name="Oliver B."/>
            <person name="Markow T.A."/>
            <person name="Kaufman T.C."/>
            <person name="Kellis M."/>
            <person name="Gelbart W."/>
            <person name="Iyer V.N."/>
            <person name="Pollard D.A."/>
            <person name="Sackton T.B."/>
            <person name="Larracuente A.M."/>
            <person name="Singh N.D."/>
            <person name="Abad J.P."/>
            <person name="Abt D.N."/>
            <person name="Adryan B."/>
            <person name="Aguade M."/>
            <person name="Akashi H."/>
            <person name="Anderson W.W."/>
            <person name="Aquadro C.F."/>
            <person name="Ardell D.H."/>
            <person name="Arguello R."/>
            <person name="Artieri C.G."/>
            <person name="Barbash D.A."/>
            <person name="Barker D."/>
            <person name="Barsanti P."/>
            <person name="Batterham P."/>
            <person name="Batzoglou S."/>
            <person name="Begun D."/>
            <person name="Bhutkar A."/>
            <person name="Blanco E."/>
            <person name="Bosak S.A."/>
            <person name="Bradley R.K."/>
            <person name="Brand A.D."/>
            <person name="Brent M.R."/>
            <person name="Brooks A.N."/>
            <person name="Brown R.H."/>
            <person name="Butlin R.K."/>
            <person name="Caggese C."/>
            <person name="Calvi B.R."/>
            <person name="Bernardo de Carvalho A."/>
            <person name="Caspi A."/>
            <person name="Castrezana S."/>
            <person name="Celniker S.E."/>
            <person name="Chang J.L."/>
            <person name="Chapple C."/>
            <person name="Chatterji S."/>
            <person name="Chinwalla A."/>
            <person name="Civetta A."/>
            <person name="Clifton S.W."/>
            <person name="Comeron J.M."/>
            <person name="Costello J.C."/>
            <person name="Coyne J.A."/>
            <person name="Daub J."/>
            <person name="David R.G."/>
            <person name="Delcher A.L."/>
            <person name="Delehaunty K."/>
            <person name="Do C.B."/>
            <person name="Ebling H."/>
            <person name="Edwards K."/>
            <person name="Eickbush T."/>
            <person name="Evans J.D."/>
            <person name="Filipski A."/>
            <person name="Findeiss S."/>
            <person name="Freyhult E."/>
            <person name="Fulton L."/>
            <person name="Fulton R."/>
            <person name="Garcia A.C."/>
            <person name="Gardiner A."/>
            <person name="Garfield D.A."/>
            <person name="Garvin B.E."/>
            <person name="Gibson G."/>
            <person name="Gilbert D."/>
            <person name="Gnerre S."/>
            <person name="Godfrey J."/>
            <person name="Good R."/>
            <person name="Gotea V."/>
            <person name="Gravely B."/>
            <person name="Greenberg A.J."/>
            <person name="Griffiths-Jones S."/>
            <person name="Gross S."/>
            <person name="Guigo R."/>
            <person name="Gustafson E.A."/>
            <person name="Haerty W."/>
            <person name="Hahn M.W."/>
            <person name="Halligan D.L."/>
            <person name="Halpern A.L."/>
            <person name="Halter G.M."/>
            <person name="Han M.V."/>
            <person name="Heger A."/>
            <person name="Hillier L."/>
            <person name="Hinrichs A.S."/>
            <person name="Holmes I."/>
            <person name="Hoskins R.A."/>
            <person name="Hubisz M.J."/>
            <person name="Hultmark D."/>
            <person name="Huntley M.A."/>
            <person name="Jaffe D.B."/>
            <person name="Jagadeeshan S."/>
            <person name="Jeck W.R."/>
            <person name="Johnson J."/>
            <person name="Jones C.D."/>
            <person name="Jordan W.C."/>
            <person name="Karpen G.H."/>
            <person name="Kataoka E."/>
            <person name="Keightley P.D."/>
            <person name="Kheradpour P."/>
            <person name="Kirkness E.F."/>
            <person name="Koerich L.B."/>
            <person name="Kristiansen K."/>
            <person name="Kudrna D."/>
            <person name="Kulathinal R.J."/>
            <person name="Kumar S."/>
            <person name="Kwok R."/>
            <person name="Lander E."/>
            <person name="Langley C.H."/>
            <person name="Lapoint R."/>
            <person name="Lazzaro B.P."/>
            <person name="Lee S.J."/>
            <person name="Levesque L."/>
            <person name="Li R."/>
            <person name="Lin C.F."/>
            <person name="Lin M.F."/>
            <person name="Lindblad-Toh K."/>
            <person name="Llopart A."/>
            <person name="Long M."/>
            <person name="Low L."/>
            <person name="Lozovsky E."/>
            <person name="Lu J."/>
            <person name="Luo M."/>
            <person name="Machado C.A."/>
            <person name="Makalowski W."/>
            <person name="Marzo M."/>
            <person name="Matsuda M."/>
            <person name="Matzkin L."/>
            <person name="McAllister B."/>
            <person name="McBride C.S."/>
            <person name="McKernan B."/>
            <person name="McKernan K."/>
            <person name="Mendez-Lago M."/>
            <person name="Minx P."/>
            <person name="Mollenhauer M.U."/>
            <person name="Montooth K."/>
            <person name="Mount S.M."/>
            <person name="Mu X."/>
            <person name="Myers E."/>
            <person name="Negre B."/>
            <person name="Newfeld S."/>
            <person name="Nielsen R."/>
            <person name="Noor M.A."/>
            <person name="O'Grady P."/>
            <person name="Pachter L."/>
            <person name="Papaceit M."/>
            <person name="Parisi M.J."/>
            <person name="Parisi M."/>
            <person name="Parts L."/>
            <person name="Pedersen J.S."/>
            <person name="Pesole G."/>
            <person name="Phillippy A.M."/>
            <person name="Ponting C.P."/>
            <person name="Pop M."/>
            <person name="Porcelli D."/>
            <person name="Powell J.R."/>
            <person name="Prohaska S."/>
            <person name="Pruitt K."/>
            <person name="Puig M."/>
            <person name="Quesneville H."/>
            <person name="Ram K.R."/>
            <person name="Rand D."/>
            <person name="Rasmussen M.D."/>
            <person name="Reed L.K."/>
            <person name="Reenan R."/>
            <person name="Reily A."/>
            <person name="Remington K.A."/>
            <person name="Rieger T.T."/>
            <person name="Ritchie M.G."/>
            <person name="Robin C."/>
            <person name="Rogers Y.H."/>
            <person name="Rohde C."/>
            <person name="Rozas J."/>
            <person name="Rubenfield M.J."/>
            <person name="Ruiz A."/>
            <person name="Russo S."/>
            <person name="Salzberg S.L."/>
            <person name="Sanchez-Gracia A."/>
            <person name="Saranga D.J."/>
            <person name="Sato H."/>
            <person name="Schaeffer S.W."/>
            <person name="Schatz M.C."/>
            <person name="Schlenke T."/>
            <person name="Schwartz R."/>
            <person name="Segarra C."/>
            <person name="Singh R.S."/>
            <person name="Sirot L."/>
            <person name="Sirota M."/>
            <person name="Sisneros N.B."/>
            <person name="Smith C.D."/>
            <person name="Smith T.F."/>
            <person name="Spieth J."/>
            <person name="Stage D.E."/>
            <person name="Stark A."/>
            <person name="Stephan W."/>
            <person name="Strausberg R.L."/>
            <person name="Strempel S."/>
            <person name="Sturgill D."/>
            <person name="Sutton G."/>
            <person name="Sutton G.G."/>
            <person name="Tao W."/>
            <person name="Teichmann S."/>
            <person name="Tobari Y.N."/>
            <person name="Tomimura Y."/>
            <person name="Tsolas J.M."/>
            <person name="Valente V.L."/>
            <person name="Venter E."/>
            <person name="Venter J.C."/>
            <person name="Vicario S."/>
            <person name="Vieira F.G."/>
            <person name="Vilella A.J."/>
            <person name="Villasante A."/>
            <person name="Walenz B."/>
            <person name="Wang J."/>
            <person name="Wasserman M."/>
            <person name="Watts T."/>
            <person name="Wilson D."/>
            <person name="Wilson R.K."/>
            <person name="Wing R.A."/>
            <person name="Wolfner M.F."/>
            <person name="Wong A."/>
            <person name="Wong G.K."/>
            <person name="Wu C.I."/>
            <person name="Wu G."/>
            <person name="Yamamoto D."/>
            <person name="Yang H.P."/>
            <person name="Yang S.P."/>
            <person name="Yorke J.A."/>
            <person name="Yoshida K."/>
            <person name="Zdobnov E."/>
            <person name="Zhang P."/>
            <person name="Zhang Y."/>
            <person name="Zimin A.V."/>
            <person name="Baldwin J."/>
            <person name="Abdouelleil A."/>
            <person name="Abdulkadir J."/>
            <person name="Abebe A."/>
            <person name="Abera B."/>
            <person name="Abreu J."/>
            <person name="Acer S.C."/>
            <person name="Aftuck L."/>
            <person name="Alexander A."/>
            <person name="An P."/>
            <person name="Anderson E."/>
            <person name="Anderson S."/>
            <person name="Arachi H."/>
            <person name="Azer M."/>
            <person name="Bachantsang P."/>
            <person name="Barry A."/>
            <person name="Bayul T."/>
            <person name="Berlin A."/>
            <person name="Bessette D."/>
            <person name="Bloom T."/>
            <person name="Blye J."/>
            <person name="Boguslavskiy L."/>
            <person name="Bonnet C."/>
            <person name="Boukhgalter B."/>
            <person name="Bourzgui I."/>
            <person name="Brown A."/>
            <person name="Cahill P."/>
            <person name="Channer S."/>
            <person name="Cheshatsang Y."/>
            <person name="Chuda L."/>
            <person name="Citroen M."/>
            <person name="Collymore A."/>
            <person name="Cooke P."/>
            <person name="Costello M."/>
            <person name="D'Aco K."/>
            <person name="Daza R."/>
            <person name="De Haan G."/>
            <person name="DeGray S."/>
            <person name="DeMaso C."/>
            <person name="Dhargay N."/>
            <person name="Dooley K."/>
            <person name="Dooley E."/>
            <person name="Doricent M."/>
            <person name="Dorje P."/>
            <person name="Dorjee K."/>
            <person name="Dupes A."/>
            <person name="Elong R."/>
            <person name="Falk J."/>
            <person name="Farina A."/>
            <person name="Faro S."/>
            <person name="Ferguson D."/>
            <person name="Fisher S."/>
            <person name="Foley C.D."/>
            <person name="Franke A."/>
            <person name="Friedrich D."/>
            <person name="Gadbois L."/>
            <person name="Gearin G."/>
            <person name="Gearin C.R."/>
            <person name="Giannoukos G."/>
            <person name="Goode T."/>
            <person name="Graham J."/>
            <person name="Grandbois E."/>
            <person name="Grewal S."/>
            <person name="Gyaltsen K."/>
            <person name="Hafez N."/>
            <person name="Hagos B."/>
            <person name="Hall J."/>
            <person name="Henson C."/>
            <person name="Hollinger A."/>
            <person name="Honan T."/>
            <person name="Huard M.D."/>
            <person name="Hughes L."/>
            <person name="Hurhula B."/>
            <person name="Husby M.E."/>
            <person name="Kamat A."/>
            <person name="Kanga B."/>
            <person name="Kashin S."/>
            <person name="Khazanovich D."/>
            <person name="Kisner P."/>
            <person name="Lance K."/>
            <person name="Lara M."/>
            <person name="Lee W."/>
            <person name="Lennon N."/>
            <person name="Letendre F."/>
            <person name="LeVine R."/>
            <person name="Lipovsky A."/>
            <person name="Liu X."/>
            <person name="Liu J."/>
            <person name="Liu S."/>
            <person name="Lokyitsang T."/>
            <person name="Lokyitsang Y."/>
            <person name="Lubonja R."/>
            <person name="Lui A."/>
            <person name="MacDonald P."/>
            <person name="Magnisalis V."/>
            <person name="Maru K."/>
            <person name="Matthews C."/>
            <person name="McCusker W."/>
            <person name="McDonough S."/>
            <person name="Mehta T."/>
            <person name="Meldrim J."/>
            <person name="Meneus L."/>
            <person name="Mihai O."/>
            <person name="Mihalev A."/>
            <person name="Mihova T."/>
            <person name="Mittelman R."/>
            <person name="Mlenga V."/>
            <person name="Montmayeur A."/>
            <person name="Mulrain L."/>
            <person name="Navidi A."/>
            <person name="Naylor J."/>
            <person name="Negash T."/>
            <person name="Nguyen T."/>
            <person name="Nguyen N."/>
            <person name="Nicol R."/>
            <person name="Norbu C."/>
            <person name="Norbu N."/>
            <person name="Novod N."/>
            <person name="O'Neill B."/>
            <person name="Osman S."/>
            <person name="Markiewicz E."/>
            <person name="Oyono O.L."/>
            <person name="Patti C."/>
            <person name="Phunkhang P."/>
            <person name="Pierre F."/>
            <person name="Priest M."/>
            <person name="Raghuraman S."/>
            <person name="Rege F."/>
            <person name="Reyes R."/>
            <person name="Rise C."/>
            <person name="Rogov P."/>
            <person name="Ross K."/>
            <person name="Ryan E."/>
            <person name="Settipalli S."/>
            <person name="Shea T."/>
            <person name="Sherpa N."/>
            <person name="Shi L."/>
            <person name="Shih D."/>
            <person name="Sparrow T."/>
            <person name="Spaulding J."/>
            <person name="Stalker J."/>
            <person name="Stange-Thomann N."/>
            <person name="Stavropoulos S."/>
            <person name="Stone C."/>
            <person name="Strader C."/>
            <person name="Tesfaye S."/>
            <person name="Thomson T."/>
            <person name="Thoulutsang Y."/>
            <person name="Thoulutsang D."/>
            <person name="Topham K."/>
            <person name="Topping I."/>
            <person name="Tsamla T."/>
            <person name="Vassiliev H."/>
            <person name="Vo A."/>
            <person name="Wangchuk T."/>
            <person name="Wangdi T."/>
            <person name="Weiand M."/>
            <person name="Wilkinson J."/>
            <person name="Wilson A."/>
            <person name="Yadav S."/>
            <person name="Young G."/>
            <person name="Yu Q."/>
            <person name="Zembek L."/>
            <person name="Zhong D."/>
            <person name="Zimmer A."/>
            <person name="Zwirko Z."/>
            <person name="Jaffe D.B."/>
            <person name="Alvarez P."/>
            <person name="Brockman W."/>
            <person name="Butler J."/>
            <person name="Chin C."/>
            <person name="Gnerre S."/>
            <person name="Grabherr M."/>
            <person name="Kleber M."/>
            <person name="Mauceli E."/>
            <person name="MacCallum I."/>
        </authorList>
    </citation>
    <scope>NUCLEOTIDE SEQUENCE [LARGE SCALE GENOMIC DNA]</scope>
    <source>
        <strain evidence="4">Tucson 15010-1051.87</strain>
    </source>
</reference>
<dbReference type="OMA" id="RGKFYCQ"/>
<dbReference type="eggNOG" id="ENOG502TKUT">
    <property type="taxonomic scope" value="Eukaryota"/>
</dbReference>
<feature type="chain" id="PRO_5002812933" description="Chitin-binding type-2 domain-containing protein" evidence="1">
    <location>
        <begin position="21"/>
        <end position="370"/>
    </location>
</feature>
<dbReference type="SMART" id="SM00494">
    <property type="entry name" value="ChtBD2"/>
    <property type="match status" value="4"/>
</dbReference>
<feature type="domain" description="Chitin-binding type-2" evidence="2">
    <location>
        <begin position="320"/>
        <end position="370"/>
    </location>
</feature>
<evidence type="ECO:0000259" key="2">
    <source>
        <dbReference type="PROSITE" id="PS50940"/>
    </source>
</evidence>
<keyword evidence="1" id="KW-0732">Signal</keyword>
<feature type="domain" description="Chitin-binding type-2" evidence="2">
    <location>
        <begin position="102"/>
        <end position="158"/>
    </location>
</feature>
<dbReference type="SUPFAM" id="SSF57625">
    <property type="entry name" value="Invertebrate chitin-binding proteins"/>
    <property type="match status" value="2"/>
</dbReference>
<dbReference type="SMR" id="B4LBG3"/>
<dbReference type="PhylomeDB" id="B4LBG3"/>
<sequence>MSFPKLLPLLLVGCLVRCQAGIVNSSLGIDSAELVTNPCQEVRLAGFVCVDCSTLGFCSHVDGQWQTISMTECQTERGFFCSDEGTIGCTWQPKCQVPVRGKFYCQLPGIFPDPYDCRSYHDCNEQNVDTPRQCTNGAAYSLLTHSCSMPRDSEQCTEKQYSCSYVGQTGAWAANSSYYYVCQKDKQGGQDIFYPLMMKCSDGYTFNGHSCIRPISSKRIAPAQVLSVCQEGLLYPANTVNGYFSCINGDLSYESCPVGYKFDATARTCLKESDICQEGMSYPAETKYGFNFCFDGTLIYQKCPVGYYFDLSDGQCIKEEETCENFQLYAADTEHGYLLCLNGELSYYTCPEGTSFDGTGAVCMPKRAED</sequence>
<dbReference type="Proteomes" id="UP000008792">
    <property type="component" value="Unassembled WGS sequence"/>
</dbReference>
<dbReference type="STRING" id="7244.B4LBG3"/>
<dbReference type="InterPro" id="IPR036508">
    <property type="entry name" value="Chitin-bd_dom_sf"/>
</dbReference>
<evidence type="ECO:0000313" key="3">
    <source>
        <dbReference type="EMBL" id="EDW69751.1"/>
    </source>
</evidence>
<feature type="signal peptide" evidence="1">
    <location>
        <begin position="1"/>
        <end position="20"/>
    </location>
</feature>
<dbReference type="InterPro" id="IPR002557">
    <property type="entry name" value="Chitin-bd_dom"/>
</dbReference>
<organism evidence="3 4">
    <name type="scientific">Drosophila virilis</name>
    <name type="common">Fruit fly</name>
    <dbReference type="NCBI Taxonomy" id="7244"/>
    <lineage>
        <taxon>Eukaryota</taxon>
        <taxon>Metazoa</taxon>
        <taxon>Ecdysozoa</taxon>
        <taxon>Arthropoda</taxon>
        <taxon>Hexapoda</taxon>
        <taxon>Insecta</taxon>
        <taxon>Pterygota</taxon>
        <taxon>Neoptera</taxon>
        <taxon>Endopterygota</taxon>
        <taxon>Diptera</taxon>
        <taxon>Brachycera</taxon>
        <taxon>Muscomorpha</taxon>
        <taxon>Ephydroidea</taxon>
        <taxon>Drosophilidae</taxon>
        <taxon>Drosophila</taxon>
    </lineage>
</organism>
<dbReference type="AlphaFoldDB" id="B4LBG3"/>
<feature type="domain" description="Chitin-binding type-2" evidence="2">
    <location>
        <begin position="226"/>
        <end position="278"/>
    </location>
</feature>
<dbReference type="Gene3D" id="2.170.140.10">
    <property type="entry name" value="Chitin binding domain"/>
    <property type="match status" value="1"/>
</dbReference>
<dbReference type="PROSITE" id="PS50940">
    <property type="entry name" value="CHIT_BIND_II"/>
    <property type="match status" value="3"/>
</dbReference>
<dbReference type="InterPro" id="IPR009030">
    <property type="entry name" value="Growth_fac_rcpt_cys_sf"/>
</dbReference>
<keyword evidence="4" id="KW-1185">Reference proteome</keyword>
<proteinExistence type="predicted"/>
<evidence type="ECO:0000256" key="1">
    <source>
        <dbReference type="SAM" id="SignalP"/>
    </source>
</evidence>
<dbReference type="GO" id="GO:0008061">
    <property type="term" value="F:chitin binding"/>
    <property type="evidence" value="ECO:0007669"/>
    <property type="project" value="InterPro"/>
</dbReference>
<dbReference type="OrthoDB" id="6597859at2759"/>
<dbReference type="Pfam" id="PF01607">
    <property type="entry name" value="CBM_14"/>
    <property type="match status" value="3"/>
</dbReference>